<accession>A0A7V8FUR2</accession>
<feature type="domain" description="Endoribonuclease L-PSP/chorismate mutase-like" evidence="1">
    <location>
        <begin position="6"/>
        <end position="142"/>
    </location>
</feature>
<dbReference type="InterPro" id="IPR013813">
    <property type="entry name" value="Endoribo_LPSP/chorism_mut-like"/>
</dbReference>
<protein>
    <recommendedName>
        <fullName evidence="1">Endoribonuclease L-PSP/chorismate mutase-like domain-containing protein</fullName>
    </recommendedName>
</protein>
<evidence type="ECO:0000313" key="3">
    <source>
        <dbReference type="Proteomes" id="UP000462435"/>
    </source>
</evidence>
<name>A0A7V8FUR2_9BURK</name>
<proteinExistence type="predicted"/>
<evidence type="ECO:0000313" key="2">
    <source>
        <dbReference type="EMBL" id="KAF1041667.1"/>
    </source>
</evidence>
<dbReference type="EMBL" id="WNDX01000111">
    <property type="protein sequence ID" value="KAF1041667.1"/>
    <property type="molecule type" value="Genomic_DNA"/>
</dbReference>
<organism evidence="2 3">
    <name type="scientific">Herbaspirillum frisingense</name>
    <dbReference type="NCBI Taxonomy" id="92645"/>
    <lineage>
        <taxon>Bacteria</taxon>
        <taxon>Pseudomonadati</taxon>
        <taxon>Pseudomonadota</taxon>
        <taxon>Betaproteobacteria</taxon>
        <taxon>Burkholderiales</taxon>
        <taxon>Oxalobacteraceae</taxon>
        <taxon>Herbaspirillum</taxon>
    </lineage>
</organism>
<dbReference type="Pfam" id="PF14588">
    <property type="entry name" value="YjgF_endoribonc"/>
    <property type="match status" value="1"/>
</dbReference>
<evidence type="ECO:0000259" key="1">
    <source>
        <dbReference type="Pfam" id="PF14588"/>
    </source>
</evidence>
<dbReference type="SUPFAM" id="SSF55298">
    <property type="entry name" value="YjgF-like"/>
    <property type="match status" value="1"/>
</dbReference>
<gene>
    <name evidence="2" type="ORF">GAK35_03175</name>
</gene>
<dbReference type="CDD" id="cd02199">
    <property type="entry name" value="YjgF_YER057c_UK114_like_1"/>
    <property type="match status" value="1"/>
</dbReference>
<sequence length="154" mass="16370">MNLEQRLNELSIVLPASAAPGAQYATGVAHRGLAWISGQLPREGDRVLVAGKLGRDVSIEEGQTGARAAMIRALAALRDTVGDLTRIDRILRLNVYVNCTEDFSQQSAVADGASSLIYQLFGTEKGAHARTSVGVAQLPRNACVELDIVVALDD</sequence>
<dbReference type="AlphaFoldDB" id="A0A7V8FUR2"/>
<dbReference type="Gene3D" id="3.30.1330.40">
    <property type="entry name" value="RutC-like"/>
    <property type="match status" value="1"/>
</dbReference>
<reference evidence="3" key="1">
    <citation type="journal article" date="2020" name="MBio">
        <title>Horizontal gene transfer to a defensive symbiont with a reduced genome amongst a multipartite beetle microbiome.</title>
        <authorList>
            <person name="Waterworth S.C."/>
            <person name="Florez L.V."/>
            <person name="Rees E.R."/>
            <person name="Hertweck C."/>
            <person name="Kaltenpoth M."/>
            <person name="Kwan J.C."/>
        </authorList>
    </citation>
    <scope>NUCLEOTIDE SEQUENCE [LARGE SCALE GENOMIC DNA]</scope>
</reference>
<dbReference type="InterPro" id="IPR035959">
    <property type="entry name" value="RutC-like_sf"/>
</dbReference>
<dbReference type="PANTHER" id="PTHR43760">
    <property type="entry name" value="ENDORIBONUCLEASE-RELATED"/>
    <property type="match status" value="1"/>
</dbReference>
<dbReference type="Proteomes" id="UP000462435">
    <property type="component" value="Unassembled WGS sequence"/>
</dbReference>
<dbReference type="PANTHER" id="PTHR43760:SF1">
    <property type="entry name" value="ENDORIBONUCLEASE L-PSP_CHORISMATE MUTASE-LIKE DOMAIN-CONTAINING PROTEIN"/>
    <property type="match status" value="1"/>
</dbReference>
<comment type="caution">
    <text evidence="2">The sequence shown here is derived from an EMBL/GenBank/DDBJ whole genome shotgun (WGS) entry which is preliminary data.</text>
</comment>